<name>A0A0F9FSH8_9ZZZZ</name>
<reference evidence="1" key="1">
    <citation type="journal article" date="2015" name="Nature">
        <title>Complex archaea that bridge the gap between prokaryotes and eukaryotes.</title>
        <authorList>
            <person name="Spang A."/>
            <person name="Saw J.H."/>
            <person name="Jorgensen S.L."/>
            <person name="Zaremba-Niedzwiedzka K."/>
            <person name="Martijn J."/>
            <person name="Lind A.E."/>
            <person name="van Eijk R."/>
            <person name="Schleper C."/>
            <person name="Guy L."/>
            <person name="Ettema T.J."/>
        </authorList>
    </citation>
    <scope>NUCLEOTIDE SEQUENCE</scope>
</reference>
<comment type="caution">
    <text evidence="1">The sequence shown here is derived from an EMBL/GenBank/DDBJ whole genome shotgun (WGS) entry which is preliminary data.</text>
</comment>
<sequence length="86" mass="9859">MENTQLSETKQTSPILYRQGINPLFSNMYTFRQTVKVEDFVVTSIVLDTETQYTYSGKGTRTPASTVPRGFDTIDTWIDFCMFIDA</sequence>
<organism evidence="1">
    <name type="scientific">marine sediment metagenome</name>
    <dbReference type="NCBI Taxonomy" id="412755"/>
    <lineage>
        <taxon>unclassified sequences</taxon>
        <taxon>metagenomes</taxon>
        <taxon>ecological metagenomes</taxon>
    </lineage>
</organism>
<protein>
    <submittedName>
        <fullName evidence="1">Uncharacterized protein</fullName>
    </submittedName>
</protein>
<dbReference type="EMBL" id="LAZR01029189">
    <property type="protein sequence ID" value="KKL60320.1"/>
    <property type="molecule type" value="Genomic_DNA"/>
</dbReference>
<proteinExistence type="predicted"/>
<evidence type="ECO:0000313" key="1">
    <source>
        <dbReference type="EMBL" id="KKL60320.1"/>
    </source>
</evidence>
<feature type="non-terminal residue" evidence="1">
    <location>
        <position position="86"/>
    </location>
</feature>
<gene>
    <name evidence="1" type="ORF">LCGC14_2206460</name>
</gene>
<dbReference type="AlphaFoldDB" id="A0A0F9FSH8"/>
<accession>A0A0F9FSH8</accession>